<dbReference type="GO" id="GO:0003677">
    <property type="term" value="F:DNA binding"/>
    <property type="evidence" value="ECO:0007669"/>
    <property type="project" value="InterPro"/>
</dbReference>
<protein>
    <recommendedName>
        <fullName evidence="4">Tyr recombinase domain-containing protein</fullName>
    </recommendedName>
</protein>
<dbReference type="GO" id="GO:0015074">
    <property type="term" value="P:DNA integration"/>
    <property type="evidence" value="ECO:0007669"/>
    <property type="project" value="InterPro"/>
</dbReference>
<evidence type="ECO:0000313" key="3">
    <source>
        <dbReference type="Proteomes" id="UP001063166"/>
    </source>
</evidence>
<evidence type="ECO:0000256" key="1">
    <source>
        <dbReference type="ARBA" id="ARBA00023172"/>
    </source>
</evidence>
<name>A0A9P3PQL4_LYOSH</name>
<dbReference type="AlphaFoldDB" id="A0A9P3PQL4"/>
<organism evidence="2 3">
    <name type="scientific">Lyophyllum shimeji</name>
    <name type="common">Hon-shimeji</name>
    <name type="synonym">Tricholoma shimeji</name>
    <dbReference type="NCBI Taxonomy" id="47721"/>
    <lineage>
        <taxon>Eukaryota</taxon>
        <taxon>Fungi</taxon>
        <taxon>Dikarya</taxon>
        <taxon>Basidiomycota</taxon>
        <taxon>Agaricomycotina</taxon>
        <taxon>Agaricomycetes</taxon>
        <taxon>Agaricomycetidae</taxon>
        <taxon>Agaricales</taxon>
        <taxon>Tricholomatineae</taxon>
        <taxon>Lyophyllaceae</taxon>
        <taxon>Lyophyllum</taxon>
    </lineage>
</organism>
<dbReference type="EMBL" id="BRPK01000007">
    <property type="protein sequence ID" value="GLB39587.1"/>
    <property type="molecule type" value="Genomic_DNA"/>
</dbReference>
<dbReference type="InterPro" id="IPR013762">
    <property type="entry name" value="Integrase-like_cat_sf"/>
</dbReference>
<dbReference type="OrthoDB" id="2678913at2759"/>
<dbReference type="Gene3D" id="1.10.443.10">
    <property type="entry name" value="Intergrase catalytic core"/>
    <property type="match status" value="1"/>
</dbReference>
<sequence length="316" mass="35962">MSTPARAASHIEGAEEWYEKMFANTADHRNANTPQEDIDRVVNTLAQGYADGTKESYGSGLLAWHVWWRPDDDELDLMLKAGDKLTPPTSKHKQRLPYTIQFILKLREQMDLNNPFDVAVLACLACLIYSASRVGDFTVRRLDAFDTSTHVSRRCLRRDQDRSGKKVTVLHLPCTKSAPQGEDVYWSAQTGLTDPEAALDHHLEVNQPPEDGHLFAYKWKNRYRALTKTAFVKRLAALARQAGLDPLQRHGIRVGATLEYLLRGVPFEVMNVMGHWQRDAFTLYLRKHALILAPYIQAQAPQVYDEVVRITMPPVR</sequence>
<dbReference type="Proteomes" id="UP001063166">
    <property type="component" value="Unassembled WGS sequence"/>
</dbReference>
<dbReference type="SUPFAM" id="SSF56349">
    <property type="entry name" value="DNA breaking-rejoining enzymes"/>
    <property type="match status" value="1"/>
</dbReference>
<keyword evidence="3" id="KW-1185">Reference proteome</keyword>
<keyword evidence="1" id="KW-0233">DNA recombination</keyword>
<gene>
    <name evidence="2" type="ORF">LshimejAT787_0700970</name>
</gene>
<proteinExistence type="predicted"/>
<dbReference type="InterPro" id="IPR011010">
    <property type="entry name" value="DNA_brk_join_enz"/>
</dbReference>
<dbReference type="GO" id="GO:0006310">
    <property type="term" value="P:DNA recombination"/>
    <property type="evidence" value="ECO:0007669"/>
    <property type="project" value="UniProtKB-KW"/>
</dbReference>
<reference evidence="2" key="1">
    <citation type="submission" date="2022-07" db="EMBL/GenBank/DDBJ databases">
        <title>The genome of Lyophyllum shimeji provides insight into the initial evolution of ectomycorrhizal fungal genome.</title>
        <authorList>
            <person name="Kobayashi Y."/>
            <person name="Shibata T."/>
            <person name="Hirakawa H."/>
            <person name="Shigenobu S."/>
            <person name="Nishiyama T."/>
            <person name="Yamada A."/>
            <person name="Hasebe M."/>
            <person name="Kawaguchi M."/>
        </authorList>
    </citation>
    <scope>NUCLEOTIDE SEQUENCE</scope>
    <source>
        <strain evidence="2">AT787</strain>
    </source>
</reference>
<accession>A0A9P3PQL4</accession>
<dbReference type="PANTHER" id="PTHR34605:SF3">
    <property type="entry name" value="P CELL-TYPE AGGLUTINATION PROTEIN MAP4-LIKE-RELATED"/>
    <property type="match status" value="1"/>
</dbReference>
<comment type="caution">
    <text evidence="2">The sequence shown here is derived from an EMBL/GenBank/DDBJ whole genome shotgun (WGS) entry which is preliminary data.</text>
</comment>
<dbReference type="PANTHER" id="PTHR34605">
    <property type="entry name" value="PHAGE_INTEGRASE DOMAIN-CONTAINING PROTEIN"/>
    <property type="match status" value="1"/>
</dbReference>
<evidence type="ECO:0008006" key="4">
    <source>
        <dbReference type="Google" id="ProtNLM"/>
    </source>
</evidence>
<evidence type="ECO:0000313" key="2">
    <source>
        <dbReference type="EMBL" id="GLB39587.1"/>
    </source>
</evidence>
<dbReference type="InterPro" id="IPR052925">
    <property type="entry name" value="Phage_Integrase-like_Recomb"/>
</dbReference>